<sequence length="158" mass="18818">MDSSIFRAFLLISTVVSVSLGFPQASKPGHIKYRKVDDPSLSYFAKQIALFPVKPRILCSDITKCRENQENGIRVKKQLNFDEDSRLLDFNHEARHRNPEDFEDQLTDYTDLEVAENSDGRWKRSLLGRLFGYPQGHYRRRWWPARRNLHRHHHDYQY</sequence>
<feature type="chain" id="PRO_5035222875" evidence="1">
    <location>
        <begin position="22"/>
        <end position="158"/>
    </location>
</feature>
<organism evidence="2 3">
    <name type="scientific">Allacma fusca</name>
    <dbReference type="NCBI Taxonomy" id="39272"/>
    <lineage>
        <taxon>Eukaryota</taxon>
        <taxon>Metazoa</taxon>
        <taxon>Ecdysozoa</taxon>
        <taxon>Arthropoda</taxon>
        <taxon>Hexapoda</taxon>
        <taxon>Collembola</taxon>
        <taxon>Symphypleona</taxon>
        <taxon>Sminthuridae</taxon>
        <taxon>Allacma</taxon>
    </lineage>
</organism>
<reference evidence="2" key="1">
    <citation type="submission" date="2021-06" db="EMBL/GenBank/DDBJ databases">
        <authorList>
            <person name="Hodson N. C."/>
            <person name="Mongue J. A."/>
            <person name="Jaron S. K."/>
        </authorList>
    </citation>
    <scope>NUCLEOTIDE SEQUENCE</scope>
</reference>
<protein>
    <submittedName>
        <fullName evidence="2">Uncharacterized protein</fullName>
    </submittedName>
</protein>
<feature type="signal peptide" evidence="1">
    <location>
        <begin position="1"/>
        <end position="21"/>
    </location>
</feature>
<proteinExistence type="predicted"/>
<dbReference type="AlphaFoldDB" id="A0A8J2LLV1"/>
<evidence type="ECO:0000256" key="1">
    <source>
        <dbReference type="SAM" id="SignalP"/>
    </source>
</evidence>
<name>A0A8J2LLV1_9HEXA</name>
<dbReference type="EMBL" id="CAJVCH010533515">
    <property type="protein sequence ID" value="CAG7824630.1"/>
    <property type="molecule type" value="Genomic_DNA"/>
</dbReference>
<keyword evidence="3" id="KW-1185">Reference proteome</keyword>
<keyword evidence="1" id="KW-0732">Signal</keyword>
<gene>
    <name evidence="2" type="ORF">AFUS01_LOCUS34778</name>
</gene>
<dbReference type="Proteomes" id="UP000708208">
    <property type="component" value="Unassembled WGS sequence"/>
</dbReference>
<evidence type="ECO:0000313" key="2">
    <source>
        <dbReference type="EMBL" id="CAG7824630.1"/>
    </source>
</evidence>
<comment type="caution">
    <text evidence="2">The sequence shown here is derived from an EMBL/GenBank/DDBJ whole genome shotgun (WGS) entry which is preliminary data.</text>
</comment>
<evidence type="ECO:0000313" key="3">
    <source>
        <dbReference type="Proteomes" id="UP000708208"/>
    </source>
</evidence>
<accession>A0A8J2LLV1</accession>